<dbReference type="Proteomes" id="UP000285430">
    <property type="component" value="Unassembled WGS sequence"/>
</dbReference>
<keyword evidence="7" id="KW-0072">Autophagy</keyword>
<feature type="compositionally biased region" description="Polar residues" evidence="13">
    <location>
        <begin position="74"/>
        <end position="90"/>
    </location>
</feature>
<dbReference type="PANTHER" id="PTHR13190">
    <property type="entry name" value="AUTOPHAGY-RELATED 2, ISOFORM A"/>
    <property type="match status" value="1"/>
</dbReference>
<evidence type="ECO:0000256" key="7">
    <source>
        <dbReference type="ARBA" id="ARBA00023006"/>
    </source>
</evidence>
<dbReference type="GO" id="GO:0034045">
    <property type="term" value="C:phagophore assembly site membrane"/>
    <property type="evidence" value="ECO:0007669"/>
    <property type="project" value="UniProtKB-SubCell"/>
</dbReference>
<proteinExistence type="inferred from homology"/>
<gene>
    <name evidence="14" type="ORF">DYB37_002398</name>
</gene>
<dbReference type="VEuPathDB" id="FungiDB:H257_04484"/>
<keyword evidence="12" id="KW-0175">Coiled coil</keyword>
<dbReference type="GO" id="GO:0006869">
    <property type="term" value="P:lipid transport"/>
    <property type="evidence" value="ECO:0007669"/>
    <property type="project" value="UniProtKB-KW"/>
</dbReference>
<feature type="region of interest" description="Disordered" evidence="13">
    <location>
        <begin position="1"/>
        <end position="48"/>
    </location>
</feature>
<keyword evidence="5" id="KW-0813">Transport</keyword>
<dbReference type="EMBL" id="QUTH01007091">
    <property type="protein sequence ID" value="RHZ05475.1"/>
    <property type="molecule type" value="Genomic_DNA"/>
</dbReference>
<dbReference type="CDD" id="cd14686">
    <property type="entry name" value="bZIP"/>
    <property type="match status" value="1"/>
</dbReference>
<evidence type="ECO:0000256" key="12">
    <source>
        <dbReference type="SAM" id="Coils"/>
    </source>
</evidence>
<keyword evidence="6" id="KW-0256">Endoplasmic reticulum</keyword>
<dbReference type="GO" id="GO:0032266">
    <property type="term" value="F:phosphatidylinositol-3-phosphate binding"/>
    <property type="evidence" value="ECO:0007669"/>
    <property type="project" value="TreeGrafter"/>
</dbReference>
<evidence type="ECO:0000256" key="1">
    <source>
        <dbReference type="ARBA" id="ARBA00004406"/>
    </source>
</evidence>
<evidence type="ECO:0000256" key="2">
    <source>
        <dbReference type="ARBA" id="ARBA00004623"/>
    </source>
</evidence>
<dbReference type="Pfam" id="PF13329">
    <property type="entry name" value="ATG2_CAD"/>
    <property type="match status" value="1"/>
</dbReference>
<dbReference type="PANTHER" id="PTHR13190:SF1">
    <property type="entry name" value="AUTOPHAGY-RELATED 2, ISOFORM A"/>
    <property type="match status" value="1"/>
</dbReference>
<feature type="coiled-coil region" evidence="12">
    <location>
        <begin position="619"/>
        <end position="646"/>
    </location>
</feature>
<keyword evidence="9" id="KW-0472">Membrane</keyword>
<dbReference type="InterPro" id="IPR026849">
    <property type="entry name" value="ATG2"/>
</dbReference>
<evidence type="ECO:0000256" key="6">
    <source>
        <dbReference type="ARBA" id="ARBA00022824"/>
    </source>
</evidence>
<evidence type="ECO:0000256" key="8">
    <source>
        <dbReference type="ARBA" id="ARBA00023055"/>
    </source>
</evidence>
<dbReference type="GO" id="GO:0000045">
    <property type="term" value="P:autophagosome assembly"/>
    <property type="evidence" value="ECO:0007669"/>
    <property type="project" value="TreeGrafter"/>
</dbReference>
<comment type="caution">
    <text evidence="14">The sequence shown here is derived from an EMBL/GenBank/DDBJ whole genome shotgun (WGS) entry which is preliminary data.</text>
</comment>
<evidence type="ECO:0000313" key="14">
    <source>
        <dbReference type="EMBL" id="RHZ05475.1"/>
    </source>
</evidence>
<evidence type="ECO:0000256" key="5">
    <source>
        <dbReference type="ARBA" id="ARBA00022448"/>
    </source>
</evidence>
<protein>
    <recommendedName>
        <fullName evidence="4">Autophagy-related protein 2</fullName>
    </recommendedName>
</protein>
<sequence length="773" mass="87331">MRLELNRLLEADDDDDPSVLTEDEELSPRSHSVLSPPDSPTSNENSGTSVMTVCSILLRDFNVEMRLFGGHDWQPSTTTTAASDGPSSAAPTADDKTEKAQKLLDALLENYVDESEKLMQNKPKSRPTKHRKTEEMLELRLSNIKLRLDLYAEDSPQPLAQNTVLHVGDVEILDYISTSQIRKLLCYWKSDTFHPRETGTPLFHFHLMTVRTTEEEHRLKLKFLPLRINLDQDVLDFLKHFSNAGSPNDDEEKGASHVKPDLPAPLHAPTVVSDKPETAPGVASFFFQSVDIRSFKIKIDYRPQRVDFQALQAGDYLEVINLFVLEGMELSLRHIKLSGVSNWDALINQTLVHWVQDISRHQIHKCLASVVPMRSLSNIGAGAADLILLPMAQYGKDRRVVRGLRKGPSRDHFVTIETLNTASKLARGTKSLLESADHVMQDSKKKKTLFNSRKGNTHARYLISQPANATEGWNQAYASMSRELHVVAKTIVAVPLLEYQRTGSHGYVKSVIRAVPVAVLRPMIGATEAMSRALIGVRNAVDPEMKEDMENKFKDMSYLLPTRTVEEQLTNQRMPKSKADSAMAKEALEAVKAMVPDPKLAEKILKRRLYNREQQRRHRSNKTEEIVRLRGEVAELETEKAGLADSGGDDEMDTMLPWKEVSCGILECIEDTSQSNRDMKVLRRHNHDRIQRITEVTVDRISDDISTLRVLFLSSHYFNQYGSVPFNDECHYHWGLDLSHIEDEAAKLAAFHRHIARAGNEFVGALVPLLHFV</sequence>
<accession>A0A3R6Y967</accession>
<name>A0A3R6Y967_APHAT</name>
<evidence type="ECO:0000313" key="15">
    <source>
        <dbReference type="Proteomes" id="UP000285430"/>
    </source>
</evidence>
<dbReference type="GO" id="GO:0005789">
    <property type="term" value="C:endoplasmic reticulum membrane"/>
    <property type="evidence" value="ECO:0007669"/>
    <property type="project" value="UniProtKB-SubCell"/>
</dbReference>
<evidence type="ECO:0000256" key="4">
    <source>
        <dbReference type="ARBA" id="ARBA00018070"/>
    </source>
</evidence>
<dbReference type="GO" id="GO:0061709">
    <property type="term" value="P:reticulophagy"/>
    <property type="evidence" value="ECO:0007669"/>
    <property type="project" value="TreeGrafter"/>
</dbReference>
<evidence type="ECO:0000256" key="3">
    <source>
        <dbReference type="ARBA" id="ARBA00009714"/>
    </source>
</evidence>
<keyword evidence="8" id="KW-0445">Lipid transport</keyword>
<comment type="catalytic activity">
    <reaction evidence="10">
        <text>a 1,2-diacyl-sn-glycero-3-phospho-L-serine(in) = a 1,2-diacyl-sn-glycero-3-phospho-L-serine(out)</text>
        <dbReference type="Rhea" id="RHEA:38663"/>
        <dbReference type="ChEBI" id="CHEBI:57262"/>
    </reaction>
</comment>
<dbReference type="VEuPathDB" id="FungiDB:H257_04483"/>
<organism evidence="14 15">
    <name type="scientific">Aphanomyces astaci</name>
    <name type="common">Crayfish plague agent</name>
    <dbReference type="NCBI Taxonomy" id="112090"/>
    <lineage>
        <taxon>Eukaryota</taxon>
        <taxon>Sar</taxon>
        <taxon>Stramenopiles</taxon>
        <taxon>Oomycota</taxon>
        <taxon>Saprolegniomycetes</taxon>
        <taxon>Saprolegniales</taxon>
        <taxon>Verrucalvaceae</taxon>
        <taxon>Aphanomyces</taxon>
    </lineage>
</organism>
<dbReference type="AlphaFoldDB" id="A0A3R6Y967"/>
<comment type="catalytic activity">
    <reaction evidence="11">
        <text>a 1,2-diacyl-sn-glycero-3-phosphoethanolamine(in) = a 1,2-diacyl-sn-glycero-3-phosphoethanolamine(out)</text>
        <dbReference type="Rhea" id="RHEA:38895"/>
        <dbReference type="ChEBI" id="CHEBI:64612"/>
    </reaction>
</comment>
<dbReference type="GO" id="GO:0043495">
    <property type="term" value="F:protein-membrane adaptor activity"/>
    <property type="evidence" value="ECO:0007669"/>
    <property type="project" value="TreeGrafter"/>
</dbReference>
<evidence type="ECO:0000256" key="10">
    <source>
        <dbReference type="ARBA" id="ARBA00024479"/>
    </source>
</evidence>
<evidence type="ECO:0000256" key="9">
    <source>
        <dbReference type="ARBA" id="ARBA00023136"/>
    </source>
</evidence>
<comment type="similarity">
    <text evidence="3">Belongs to the ATG2 family.</text>
</comment>
<reference evidence="14 15" key="1">
    <citation type="submission" date="2018-08" db="EMBL/GenBank/DDBJ databases">
        <title>Aphanomyces genome sequencing and annotation.</title>
        <authorList>
            <person name="Minardi D."/>
            <person name="Oidtmann B."/>
            <person name="Van Der Giezen M."/>
            <person name="Studholme D.J."/>
        </authorList>
    </citation>
    <scope>NUCLEOTIDE SEQUENCE [LARGE SCALE GENOMIC DNA]</scope>
    <source>
        <strain evidence="14 15">Da</strain>
    </source>
</reference>
<dbReference type="GO" id="GO:0034727">
    <property type="term" value="P:piecemeal microautophagy of the nucleus"/>
    <property type="evidence" value="ECO:0007669"/>
    <property type="project" value="TreeGrafter"/>
</dbReference>
<dbReference type="GO" id="GO:0000422">
    <property type="term" value="P:autophagy of mitochondrion"/>
    <property type="evidence" value="ECO:0007669"/>
    <property type="project" value="TreeGrafter"/>
</dbReference>
<feature type="compositionally biased region" description="Acidic residues" evidence="13">
    <location>
        <begin position="11"/>
        <end position="25"/>
    </location>
</feature>
<feature type="compositionally biased region" description="Basic and acidic residues" evidence="13">
    <location>
        <begin position="1"/>
        <end position="10"/>
    </location>
</feature>
<feature type="region of interest" description="Disordered" evidence="13">
    <location>
        <begin position="72"/>
        <end position="98"/>
    </location>
</feature>
<dbReference type="GO" id="GO:0061723">
    <property type="term" value="P:glycophagy"/>
    <property type="evidence" value="ECO:0007669"/>
    <property type="project" value="TreeGrafter"/>
</dbReference>
<comment type="subcellular location">
    <subcellularLocation>
        <location evidence="1">Endoplasmic reticulum membrane</location>
        <topology evidence="1">Peripheral membrane protein</topology>
    </subcellularLocation>
    <subcellularLocation>
        <location evidence="2">Preautophagosomal structure membrane</location>
        <topology evidence="2">Peripheral membrane protein</topology>
    </subcellularLocation>
</comment>
<dbReference type="GO" id="GO:0061908">
    <property type="term" value="C:phagophore"/>
    <property type="evidence" value="ECO:0007669"/>
    <property type="project" value="TreeGrafter"/>
</dbReference>
<evidence type="ECO:0000256" key="11">
    <source>
        <dbReference type="ARBA" id="ARBA00024615"/>
    </source>
</evidence>
<evidence type="ECO:0000256" key="13">
    <source>
        <dbReference type="SAM" id="MobiDB-lite"/>
    </source>
</evidence>